<reference evidence="1 2" key="1">
    <citation type="journal article" date="2023" name="Plants (Basel)">
        <title>Bridging the Gap: Combining Genomics and Transcriptomics Approaches to Understand Stylosanthes scabra, an Orphan Legume from the Brazilian Caatinga.</title>
        <authorList>
            <person name="Ferreira-Neto J.R.C."/>
            <person name="da Silva M.D."/>
            <person name="Binneck E."/>
            <person name="de Melo N.F."/>
            <person name="da Silva R.H."/>
            <person name="de Melo A.L.T.M."/>
            <person name="Pandolfi V."/>
            <person name="Bustamante F.O."/>
            <person name="Brasileiro-Vidal A.C."/>
            <person name="Benko-Iseppon A.M."/>
        </authorList>
    </citation>
    <scope>NUCLEOTIDE SEQUENCE [LARGE SCALE GENOMIC DNA]</scope>
    <source>
        <tissue evidence="1">Leaves</tissue>
    </source>
</reference>
<dbReference type="Gene3D" id="2.40.50.140">
    <property type="entry name" value="Nucleic acid-binding proteins"/>
    <property type="match status" value="1"/>
</dbReference>
<protein>
    <recommendedName>
        <fullName evidence="3">Replication factor A C-terminal domain-containing protein</fullName>
    </recommendedName>
</protein>
<proteinExistence type="predicted"/>
<dbReference type="InterPro" id="IPR012340">
    <property type="entry name" value="NA-bd_OB-fold"/>
</dbReference>
<dbReference type="Proteomes" id="UP001341840">
    <property type="component" value="Unassembled WGS sequence"/>
</dbReference>
<evidence type="ECO:0008006" key="3">
    <source>
        <dbReference type="Google" id="ProtNLM"/>
    </source>
</evidence>
<name>A0ABU6T2C7_9FABA</name>
<comment type="caution">
    <text evidence="1">The sequence shown here is derived from an EMBL/GenBank/DDBJ whole genome shotgun (WGS) entry which is preliminary data.</text>
</comment>
<keyword evidence="2" id="KW-1185">Reference proteome</keyword>
<sequence>MRELRGKILNGGFVSGGQAISQISSQPCIPIADETIPLKTIEQIIQSSEEGVCSIVAEILALDVINDDWCYQSCQKCYKNVVISGRKFYCAKCDKLYAKPYMRDGEVVEHEGKSKNECIDDGNVMQISNHAVNGGTVNSLDDGLQQGNDKGKALLTNSEECSTETLYQLTEKAILGLVDLNKEEEGADREVAGYEVNVGASHIVVGDDDEIEK</sequence>
<evidence type="ECO:0000313" key="2">
    <source>
        <dbReference type="Proteomes" id="UP001341840"/>
    </source>
</evidence>
<accession>A0ABU6T2C7</accession>
<organism evidence="1 2">
    <name type="scientific">Stylosanthes scabra</name>
    <dbReference type="NCBI Taxonomy" id="79078"/>
    <lineage>
        <taxon>Eukaryota</taxon>
        <taxon>Viridiplantae</taxon>
        <taxon>Streptophyta</taxon>
        <taxon>Embryophyta</taxon>
        <taxon>Tracheophyta</taxon>
        <taxon>Spermatophyta</taxon>
        <taxon>Magnoliopsida</taxon>
        <taxon>eudicotyledons</taxon>
        <taxon>Gunneridae</taxon>
        <taxon>Pentapetalae</taxon>
        <taxon>rosids</taxon>
        <taxon>fabids</taxon>
        <taxon>Fabales</taxon>
        <taxon>Fabaceae</taxon>
        <taxon>Papilionoideae</taxon>
        <taxon>50 kb inversion clade</taxon>
        <taxon>dalbergioids sensu lato</taxon>
        <taxon>Dalbergieae</taxon>
        <taxon>Pterocarpus clade</taxon>
        <taxon>Stylosanthes</taxon>
    </lineage>
</organism>
<gene>
    <name evidence="1" type="ORF">PIB30_001645</name>
</gene>
<evidence type="ECO:0000313" key="1">
    <source>
        <dbReference type="EMBL" id="MED6142876.1"/>
    </source>
</evidence>
<dbReference type="SUPFAM" id="SSF50249">
    <property type="entry name" value="Nucleic acid-binding proteins"/>
    <property type="match status" value="1"/>
</dbReference>
<dbReference type="EMBL" id="JASCZI010090624">
    <property type="protein sequence ID" value="MED6142876.1"/>
    <property type="molecule type" value="Genomic_DNA"/>
</dbReference>